<protein>
    <submittedName>
        <fullName evidence="1">Uncharacterized protein</fullName>
    </submittedName>
</protein>
<dbReference type="Proteomes" id="UP000183843">
    <property type="component" value="Unassembled WGS sequence"/>
</dbReference>
<proteinExistence type="predicted"/>
<evidence type="ECO:0000313" key="2">
    <source>
        <dbReference type="Proteomes" id="UP000183843"/>
    </source>
</evidence>
<accession>A0A1I0YLY9</accession>
<dbReference type="AlphaFoldDB" id="A0A1I0YLY9"/>
<name>A0A1I0YLY9_SELRU</name>
<gene>
    <name evidence="1" type="ORF">SAMN05216587_11524</name>
</gene>
<evidence type="ECO:0000313" key="1">
    <source>
        <dbReference type="EMBL" id="SFB13816.1"/>
    </source>
</evidence>
<organism evidence="1 2">
    <name type="scientific">Selenomonas ruminantium</name>
    <dbReference type="NCBI Taxonomy" id="971"/>
    <lineage>
        <taxon>Bacteria</taxon>
        <taxon>Bacillati</taxon>
        <taxon>Bacillota</taxon>
        <taxon>Negativicutes</taxon>
        <taxon>Selenomonadales</taxon>
        <taxon>Selenomonadaceae</taxon>
        <taxon>Selenomonas</taxon>
    </lineage>
</organism>
<sequence>MNLCYSFTNDIYIQVALNKGENNKKYISITYSPLLLKSIEFFKADMMNKYINGSDLNFAFISNERARIYQEITTFINSLFEDDTSTYYIPAGRELLTLLSAQKTKIDYEALDLVNRRFMQFIESIQEKFNMGLSKVHQYYTIPNRNFNVQTIAKQIIEDMKGEYVKHSDGEYILLGDGGRKKSN</sequence>
<dbReference type="EMBL" id="FOJX01000015">
    <property type="protein sequence ID" value="SFB13816.1"/>
    <property type="molecule type" value="Genomic_DNA"/>
</dbReference>
<reference evidence="1 2" key="1">
    <citation type="submission" date="2016-10" db="EMBL/GenBank/DDBJ databases">
        <authorList>
            <person name="de Groot N.N."/>
        </authorList>
    </citation>
    <scope>NUCLEOTIDE SEQUENCE [LARGE SCALE GENOMIC DNA]</scope>
    <source>
        <strain evidence="1 2">L14</strain>
    </source>
</reference>